<feature type="transmembrane region" description="Helical" evidence="2">
    <location>
        <begin position="78"/>
        <end position="103"/>
    </location>
</feature>
<comment type="caution">
    <text evidence="3">The sequence shown here is derived from an EMBL/GenBank/DDBJ whole genome shotgun (WGS) entry which is preliminary data.</text>
</comment>
<feature type="region of interest" description="Disordered" evidence="1">
    <location>
        <begin position="114"/>
        <end position="141"/>
    </location>
</feature>
<dbReference type="OrthoDB" id="740822at2759"/>
<gene>
    <name evidence="3" type="ORF">E2562_006626</name>
</gene>
<organism evidence="3 4">
    <name type="scientific">Oryza meyeriana var. granulata</name>
    <dbReference type="NCBI Taxonomy" id="110450"/>
    <lineage>
        <taxon>Eukaryota</taxon>
        <taxon>Viridiplantae</taxon>
        <taxon>Streptophyta</taxon>
        <taxon>Embryophyta</taxon>
        <taxon>Tracheophyta</taxon>
        <taxon>Spermatophyta</taxon>
        <taxon>Magnoliopsida</taxon>
        <taxon>Liliopsida</taxon>
        <taxon>Poales</taxon>
        <taxon>Poaceae</taxon>
        <taxon>BOP clade</taxon>
        <taxon>Oryzoideae</taxon>
        <taxon>Oryzeae</taxon>
        <taxon>Oryzinae</taxon>
        <taxon>Oryza</taxon>
        <taxon>Oryza meyeriana</taxon>
    </lineage>
</organism>
<evidence type="ECO:0000256" key="1">
    <source>
        <dbReference type="SAM" id="MobiDB-lite"/>
    </source>
</evidence>
<name>A0A6G1EGC5_9ORYZ</name>
<evidence type="ECO:0008006" key="5">
    <source>
        <dbReference type="Google" id="ProtNLM"/>
    </source>
</evidence>
<accession>A0A6G1EGC5</accession>
<feature type="compositionally biased region" description="Polar residues" evidence="1">
    <location>
        <begin position="128"/>
        <end position="141"/>
    </location>
</feature>
<reference evidence="3 4" key="1">
    <citation type="submission" date="2019-11" db="EMBL/GenBank/DDBJ databases">
        <title>Whole genome sequence of Oryza granulata.</title>
        <authorList>
            <person name="Li W."/>
        </authorList>
    </citation>
    <scope>NUCLEOTIDE SEQUENCE [LARGE SCALE GENOMIC DNA]</scope>
    <source>
        <strain evidence="4">cv. Menghai</strain>
        <tissue evidence="3">Leaf</tissue>
    </source>
</reference>
<dbReference type="AlphaFoldDB" id="A0A6G1EGC5"/>
<keyword evidence="2" id="KW-0472">Membrane</keyword>
<dbReference type="EMBL" id="SPHZ02000003">
    <property type="protein sequence ID" value="KAF0923646.1"/>
    <property type="molecule type" value="Genomic_DNA"/>
</dbReference>
<evidence type="ECO:0000256" key="2">
    <source>
        <dbReference type="SAM" id="Phobius"/>
    </source>
</evidence>
<proteinExistence type="predicted"/>
<keyword evidence="2" id="KW-0812">Transmembrane</keyword>
<protein>
    <recommendedName>
        <fullName evidence="5">Apple domain-containing protein</fullName>
    </recommendedName>
</protein>
<evidence type="ECO:0000313" key="3">
    <source>
        <dbReference type="EMBL" id="KAF0923646.1"/>
    </source>
</evidence>
<sequence>MKQCADSCLRDCSCAAALHVADDSGSHHGACSHYELTAGAREVIGGGHRHSYLVKVPRKRDCEHEDDDSAVNRMLTKILIIFGTLDAIGLLIFVWLCAYYCIYLREIPVLEDKDEADDEGQAAHRGAVSQSPPTNSEPVQN</sequence>
<keyword evidence="2" id="KW-1133">Transmembrane helix</keyword>
<keyword evidence="4" id="KW-1185">Reference proteome</keyword>
<dbReference type="Proteomes" id="UP000479710">
    <property type="component" value="Unassembled WGS sequence"/>
</dbReference>
<evidence type="ECO:0000313" key="4">
    <source>
        <dbReference type="Proteomes" id="UP000479710"/>
    </source>
</evidence>